<evidence type="ECO:0000313" key="1">
    <source>
        <dbReference type="EMBL" id="MBY82604.1"/>
    </source>
</evidence>
<name>A0A2S2QY46_9HEMI</name>
<accession>A0A2S2QY46</accession>
<sequence>MQQVISFFNISAKRNFVLKKYLNRPFVKLCETQWVEMLDSVLQFKSSLTEIMKALTKVSNWEDTVSASKAKTLILSLCNCEFIISIFSLSSVLYIIYHTSKTLQGKSNDILSASNVVQDIVIVLEKNRFDCDIVFKNIYSECKSIMDQLDVELKLPRLNINQKNRPNPSNIDNCEDYYRIEIFIPLLDRIIEDLKRRFQGQDNQTLIQTLTYFIPKNLSIWSQNINSTNIVYAIKTSYPFLNEINDVPLKLEIDLWK</sequence>
<dbReference type="InterPro" id="IPR052958">
    <property type="entry name" value="IFN-induced_PKR_regulator"/>
</dbReference>
<dbReference type="PANTHER" id="PTHR46289">
    <property type="entry name" value="52 KDA REPRESSOR OF THE INHIBITOR OF THE PROTEIN KINASE-LIKE PROTEIN-RELATED"/>
    <property type="match status" value="1"/>
</dbReference>
<gene>
    <name evidence="1" type="primary">PRKRIR_30</name>
    <name evidence="1" type="ORF">g.36941</name>
</gene>
<dbReference type="EMBL" id="GGMS01013401">
    <property type="protein sequence ID" value="MBY82604.1"/>
    <property type="molecule type" value="Transcribed_RNA"/>
</dbReference>
<protein>
    <submittedName>
        <fullName evidence="1">Repressor of the inhibitor of the protein kinase</fullName>
    </submittedName>
</protein>
<keyword evidence="1" id="KW-0808">Transferase</keyword>
<reference evidence="1" key="1">
    <citation type="submission" date="2018-04" db="EMBL/GenBank/DDBJ databases">
        <title>Transcriptome assembly of Sipha flava.</title>
        <authorList>
            <person name="Scully E.D."/>
            <person name="Geib S.M."/>
            <person name="Palmer N.A."/>
            <person name="Koch K."/>
            <person name="Bradshaw J."/>
            <person name="Heng-Moss T."/>
            <person name="Sarath G."/>
        </authorList>
    </citation>
    <scope>NUCLEOTIDE SEQUENCE</scope>
</reference>
<dbReference type="PANTHER" id="PTHR46289:SF14">
    <property type="entry name" value="DUF4371 DOMAIN-CONTAINING PROTEIN"/>
    <property type="match status" value="1"/>
</dbReference>
<keyword evidence="1" id="KW-0418">Kinase</keyword>
<organism evidence="1">
    <name type="scientific">Sipha flava</name>
    <name type="common">yellow sugarcane aphid</name>
    <dbReference type="NCBI Taxonomy" id="143950"/>
    <lineage>
        <taxon>Eukaryota</taxon>
        <taxon>Metazoa</taxon>
        <taxon>Ecdysozoa</taxon>
        <taxon>Arthropoda</taxon>
        <taxon>Hexapoda</taxon>
        <taxon>Insecta</taxon>
        <taxon>Pterygota</taxon>
        <taxon>Neoptera</taxon>
        <taxon>Paraneoptera</taxon>
        <taxon>Hemiptera</taxon>
        <taxon>Sternorrhyncha</taxon>
        <taxon>Aphidomorpha</taxon>
        <taxon>Aphidoidea</taxon>
        <taxon>Aphididae</taxon>
        <taxon>Sipha</taxon>
    </lineage>
</organism>
<dbReference type="AlphaFoldDB" id="A0A2S2QY46"/>
<proteinExistence type="predicted"/>
<dbReference type="GO" id="GO:0016301">
    <property type="term" value="F:kinase activity"/>
    <property type="evidence" value="ECO:0007669"/>
    <property type="project" value="UniProtKB-KW"/>
</dbReference>
<dbReference type="OrthoDB" id="6628121at2759"/>